<comment type="caution">
    <text evidence="1">The sequence shown here is derived from an EMBL/GenBank/DDBJ whole genome shotgun (WGS) entry which is preliminary data.</text>
</comment>
<evidence type="ECO:0000313" key="2">
    <source>
        <dbReference type="Proteomes" id="UP000580250"/>
    </source>
</evidence>
<dbReference type="AlphaFoldDB" id="A0A6V7W6R5"/>
<evidence type="ECO:0000313" key="1">
    <source>
        <dbReference type="EMBL" id="CAD2182398.1"/>
    </source>
</evidence>
<proteinExistence type="predicted"/>
<dbReference type="EMBL" id="CAJEWN010000430">
    <property type="protein sequence ID" value="CAD2182398.1"/>
    <property type="molecule type" value="Genomic_DNA"/>
</dbReference>
<name>A0A6V7W6R5_MELEN</name>
<gene>
    <name evidence="1" type="ORF">MENT_LOCUS34608</name>
</gene>
<sequence length="44" mass="5371">MLWFLNGASKCCRRYLVVKKIGIKRIVLMNAQKQRRFRRFLKSL</sequence>
<accession>A0A6V7W6R5</accession>
<protein>
    <submittedName>
        <fullName evidence="1">Uncharacterized protein</fullName>
    </submittedName>
</protein>
<reference evidence="1 2" key="1">
    <citation type="submission" date="2020-08" db="EMBL/GenBank/DDBJ databases">
        <authorList>
            <person name="Koutsovoulos G."/>
            <person name="Danchin GJ E."/>
        </authorList>
    </citation>
    <scope>NUCLEOTIDE SEQUENCE [LARGE SCALE GENOMIC DNA]</scope>
</reference>
<dbReference type="Proteomes" id="UP000580250">
    <property type="component" value="Unassembled WGS sequence"/>
</dbReference>
<organism evidence="1 2">
    <name type="scientific">Meloidogyne enterolobii</name>
    <name type="common">Root-knot nematode worm</name>
    <name type="synonym">Meloidogyne mayaguensis</name>
    <dbReference type="NCBI Taxonomy" id="390850"/>
    <lineage>
        <taxon>Eukaryota</taxon>
        <taxon>Metazoa</taxon>
        <taxon>Ecdysozoa</taxon>
        <taxon>Nematoda</taxon>
        <taxon>Chromadorea</taxon>
        <taxon>Rhabditida</taxon>
        <taxon>Tylenchina</taxon>
        <taxon>Tylenchomorpha</taxon>
        <taxon>Tylenchoidea</taxon>
        <taxon>Meloidogynidae</taxon>
        <taxon>Meloidogyninae</taxon>
        <taxon>Meloidogyne</taxon>
    </lineage>
</organism>